<name>A0A6I4I8Z4_9SPHI</name>
<dbReference type="PROSITE" id="PS50005">
    <property type="entry name" value="TPR"/>
    <property type="match status" value="1"/>
</dbReference>
<evidence type="ECO:0000256" key="2">
    <source>
        <dbReference type="SAM" id="MobiDB-lite"/>
    </source>
</evidence>
<accession>A0A6I4I8Z4</accession>
<gene>
    <name evidence="3" type="ORF">GO816_04895</name>
</gene>
<keyword evidence="4" id="KW-1185">Reference proteome</keyword>
<dbReference type="AlphaFoldDB" id="A0A6I4I8Z4"/>
<feature type="region of interest" description="Disordered" evidence="2">
    <location>
        <begin position="32"/>
        <end position="51"/>
    </location>
</feature>
<sequence length="305" mass="33328">MKAKQIVTMVAVIAVMGYLYAQPVKGLIKPKEERTAPGKAGQDEHEGHDHDHDHETAVVDVTTVSQPAKAAIGGEASEKITAMEAELVKASAPAQKQKLQLELAKAWDAAHQQAPAAFYYKALAQSNNSFENWVNAGNRFNDAYKFTQDTAVQPAMVKNAIEAFKAAKAIKPADLEAQTGLGIAYVNQTSLGITDAEGGSPMQGITLLLDVVAKEPDNWKANLNLGQFAMKSGQYQKAVDRFSKMVAMPESAQRSKVEPYFYLAESYKQLGRKKEAIEAYLKCKELMGDPTMGQTIDNYINELKN</sequence>
<dbReference type="Pfam" id="PF13432">
    <property type="entry name" value="TPR_16"/>
    <property type="match status" value="1"/>
</dbReference>
<dbReference type="InterPro" id="IPR011990">
    <property type="entry name" value="TPR-like_helical_dom_sf"/>
</dbReference>
<dbReference type="SMART" id="SM00028">
    <property type="entry name" value="TPR"/>
    <property type="match status" value="2"/>
</dbReference>
<organism evidence="3 4">
    <name type="scientific">Mucilaginibacter aquatilis</name>
    <dbReference type="NCBI Taxonomy" id="1517760"/>
    <lineage>
        <taxon>Bacteria</taxon>
        <taxon>Pseudomonadati</taxon>
        <taxon>Bacteroidota</taxon>
        <taxon>Sphingobacteriia</taxon>
        <taxon>Sphingobacteriales</taxon>
        <taxon>Sphingobacteriaceae</taxon>
        <taxon>Mucilaginibacter</taxon>
    </lineage>
</organism>
<dbReference type="Pfam" id="PF13181">
    <property type="entry name" value="TPR_8"/>
    <property type="match status" value="1"/>
</dbReference>
<keyword evidence="1" id="KW-0802">TPR repeat</keyword>
<comment type="caution">
    <text evidence="3">The sequence shown here is derived from an EMBL/GenBank/DDBJ whole genome shotgun (WGS) entry which is preliminary data.</text>
</comment>
<dbReference type="InterPro" id="IPR019734">
    <property type="entry name" value="TPR_rpt"/>
</dbReference>
<dbReference type="EMBL" id="WQLA01000002">
    <property type="protein sequence ID" value="MVN90458.1"/>
    <property type="molecule type" value="Genomic_DNA"/>
</dbReference>
<evidence type="ECO:0000313" key="3">
    <source>
        <dbReference type="EMBL" id="MVN90458.1"/>
    </source>
</evidence>
<dbReference type="OrthoDB" id="1490552at2"/>
<dbReference type="RefSeq" id="WP_157540246.1">
    <property type="nucleotide sequence ID" value="NZ_WQLA01000002.1"/>
</dbReference>
<evidence type="ECO:0000256" key="1">
    <source>
        <dbReference type="PROSITE-ProRule" id="PRU00339"/>
    </source>
</evidence>
<dbReference type="Gene3D" id="1.25.40.10">
    <property type="entry name" value="Tetratricopeptide repeat domain"/>
    <property type="match status" value="2"/>
</dbReference>
<reference evidence="3 4" key="1">
    <citation type="submission" date="2019-12" db="EMBL/GenBank/DDBJ databases">
        <title>Mucilaginibacter sp. HME9299 genome sequencing and assembly.</title>
        <authorList>
            <person name="Kang H."/>
            <person name="Kim H."/>
            <person name="Joh K."/>
        </authorList>
    </citation>
    <scope>NUCLEOTIDE SEQUENCE [LARGE SCALE GENOMIC DNA]</scope>
    <source>
        <strain evidence="3 4">HME9299</strain>
    </source>
</reference>
<dbReference type="SUPFAM" id="SSF48452">
    <property type="entry name" value="TPR-like"/>
    <property type="match status" value="1"/>
</dbReference>
<evidence type="ECO:0000313" key="4">
    <source>
        <dbReference type="Proteomes" id="UP000434850"/>
    </source>
</evidence>
<protein>
    <submittedName>
        <fullName evidence="3">Tetratricopeptide repeat protein</fullName>
    </submittedName>
</protein>
<proteinExistence type="predicted"/>
<dbReference type="Proteomes" id="UP000434850">
    <property type="component" value="Unassembled WGS sequence"/>
</dbReference>
<feature type="repeat" description="TPR" evidence="1">
    <location>
        <begin position="219"/>
        <end position="252"/>
    </location>
</feature>